<evidence type="ECO:0000313" key="2">
    <source>
        <dbReference type="EMBL" id="KAH7081033.1"/>
    </source>
</evidence>
<feature type="region of interest" description="Disordered" evidence="1">
    <location>
        <begin position="249"/>
        <end position="434"/>
    </location>
</feature>
<feature type="compositionally biased region" description="Basic and acidic residues" evidence="1">
    <location>
        <begin position="159"/>
        <end position="170"/>
    </location>
</feature>
<feature type="compositionally biased region" description="Low complexity" evidence="1">
    <location>
        <begin position="304"/>
        <end position="313"/>
    </location>
</feature>
<feature type="region of interest" description="Disordered" evidence="1">
    <location>
        <begin position="1427"/>
        <end position="1465"/>
    </location>
</feature>
<feature type="compositionally biased region" description="Polar residues" evidence="1">
    <location>
        <begin position="634"/>
        <end position="649"/>
    </location>
</feature>
<feature type="compositionally biased region" description="Polar residues" evidence="1">
    <location>
        <begin position="1059"/>
        <end position="1073"/>
    </location>
</feature>
<feature type="compositionally biased region" description="Basic and acidic residues" evidence="1">
    <location>
        <begin position="946"/>
        <end position="959"/>
    </location>
</feature>
<gene>
    <name evidence="2" type="ORF">FB567DRAFT_532330</name>
</gene>
<feature type="region of interest" description="Disordered" evidence="1">
    <location>
        <begin position="1323"/>
        <end position="1404"/>
    </location>
</feature>
<feature type="compositionally biased region" description="Polar residues" evidence="1">
    <location>
        <begin position="86"/>
        <end position="96"/>
    </location>
</feature>
<feature type="region of interest" description="Disordered" evidence="1">
    <location>
        <begin position="1"/>
        <end position="226"/>
    </location>
</feature>
<feature type="compositionally biased region" description="Basic and acidic residues" evidence="1">
    <location>
        <begin position="1456"/>
        <end position="1465"/>
    </location>
</feature>
<feature type="compositionally biased region" description="Polar residues" evidence="1">
    <location>
        <begin position="508"/>
        <end position="532"/>
    </location>
</feature>
<feature type="region of interest" description="Disordered" evidence="1">
    <location>
        <begin position="1160"/>
        <end position="1302"/>
    </location>
</feature>
<protein>
    <submittedName>
        <fullName evidence="2">Uncharacterized protein</fullName>
    </submittedName>
</protein>
<feature type="compositionally biased region" description="Polar residues" evidence="1">
    <location>
        <begin position="881"/>
        <end position="945"/>
    </location>
</feature>
<proteinExistence type="predicted"/>
<feature type="compositionally biased region" description="Basic and acidic residues" evidence="1">
    <location>
        <begin position="1165"/>
        <end position="1266"/>
    </location>
</feature>
<comment type="caution">
    <text evidence="2">The sequence shown here is derived from an EMBL/GenBank/DDBJ whole genome shotgun (WGS) entry which is preliminary data.</text>
</comment>
<sequence>MTHGEHSTGAAQPTTTGASTSAGQTGASTGLGHTEHGQSAGLGDSSRPNVNPTGAGHMHEGMSEASIKSGVIGFGASERQEHAALSSRNADSSLNRDQILGGGNTGTGPTVTDPADQPSTIKQALPLSGSSINDPPHSNTGALGSTTHSSTTQQPFEQSLRKESYAKGTDRSFPLAGGVASKHDPTTNLATEHHATSTTQPTSSQYPQQTSAQTAGIGDREPGTKERAVAAHDGYGREGLAGAAAAAAAVGGASALSHSHQKDVQSQGQETRQATYGDQTAATTTTGATTGSTSQTSHGHHPEALAAATAAAAKYGNSSSTTHGQGVGAQDSSFAQSSRAPETVAPSSQYRDPERPDAGRPPGGRSISYRHVPGGFPTPTPDESKTFLYYKDEVVPEPGADGPILTGEQLKPTHHHEPHGASNTSESSRDPAVASGVAAGVVGATAGGLAAGVPGATAGGVAAGVVGATGGSLAAGHGSTTDSTGPPTTEPHNSGVLNTLDPRVKDSPATQHDSSNISAAPIATGTTTSGPTGQHELRHTGSLEQPRPKSSDLSDDHHYGRDAAIAGGIGAGAAGLGYAATRDRDTAATGSSTLPHEASPYSSHKLDPRVLGDKGKLEEQRYDPQAKTDHTSHHTPQTAAVVGTTSTPGHQVDSADKSTSLEGPVHKSSLLNKLDPRVKDTSSKTSDTTTSPKNDDSQHHLGRDAALVGAGGATAVGARQALQRNDTPGTGTFVLPEQQGSNTVGPTSSSTTTAPQHGTSSAPLSSSATAAPQQSSQTSAPLSSSTTNTSATDSTSKGKGYEAYHGPLTTDGKPFYGTAGAPAPVADSKSHEPLAASSTTAPVAEKSDSQHHYGRDAGLAGAGAAAVGGLAYASQRDNKSDTVPTSGATGPQSSHIASTTTGPHSSNIASTTTGPHSSNIAGTTTGPYSGNVGSTTTGPHQSDTLNRADPRVDEKAGQHHLGRDAAIVGGIGAAGYGAHEAAQAYGDHRSTQPSAAMNDQRYDTTAHGATAANPVPASGHYDYNNDNTSRNVALGSGAALGAGALGGAAYAGSKHADNTQHASTLSSQPLTSSAQPAPVTQAQQTHDTFGQHAHGPGATSTSYPTQGTIAPHNTQATTDPTLTHNRYDSIQEPQKQDHTKRDAALLGGAGAVAAGGAAYGYSQHQDAEREAERLKKEQHAHEKEQHALDKQHAKQEKEAHKLEKEQHKHEKEAHKHDKAVAAAAKDQHKHEKEQEKEAARLEKEREKEAARLEKEREKEVEGEDKKKHGILGFLHRDKSKKEKRSSADSSPRASADYDNKRHSREYAAAGGAAGLGAGTTAAAYAHGRDSSDSNDPSSPRWKGKNKLHKDPPKGHPARDALEHHELGDVSGKREHVGVDGPIGRTDAISGYEGTGSAQPLSSIPHNDVKIEPHTGLPMNVGRYGDGAGGTDANPTVEGHHAVPGGQGGVGAGTDWSDVKKKDTLY</sequence>
<feature type="compositionally biased region" description="Basic and acidic residues" evidence="1">
    <location>
        <begin position="181"/>
        <end position="195"/>
    </location>
</feature>
<feature type="compositionally biased region" description="Low complexity" evidence="1">
    <location>
        <begin position="279"/>
        <end position="297"/>
    </location>
</feature>
<evidence type="ECO:0000256" key="1">
    <source>
        <dbReference type="SAM" id="MobiDB-lite"/>
    </source>
</evidence>
<organism evidence="2 3">
    <name type="scientific">Paraphoma chrysanthemicola</name>
    <dbReference type="NCBI Taxonomy" id="798071"/>
    <lineage>
        <taxon>Eukaryota</taxon>
        <taxon>Fungi</taxon>
        <taxon>Dikarya</taxon>
        <taxon>Ascomycota</taxon>
        <taxon>Pezizomycotina</taxon>
        <taxon>Dothideomycetes</taxon>
        <taxon>Pleosporomycetidae</taxon>
        <taxon>Pleosporales</taxon>
        <taxon>Pleosporineae</taxon>
        <taxon>Phaeosphaeriaceae</taxon>
        <taxon>Paraphoma</taxon>
    </lineage>
</organism>
<reference evidence="2" key="1">
    <citation type="journal article" date="2021" name="Nat. Commun.">
        <title>Genetic determinants of endophytism in the Arabidopsis root mycobiome.</title>
        <authorList>
            <person name="Mesny F."/>
            <person name="Miyauchi S."/>
            <person name="Thiergart T."/>
            <person name="Pickel B."/>
            <person name="Atanasova L."/>
            <person name="Karlsson M."/>
            <person name="Huettel B."/>
            <person name="Barry K.W."/>
            <person name="Haridas S."/>
            <person name="Chen C."/>
            <person name="Bauer D."/>
            <person name="Andreopoulos W."/>
            <person name="Pangilinan J."/>
            <person name="LaButti K."/>
            <person name="Riley R."/>
            <person name="Lipzen A."/>
            <person name="Clum A."/>
            <person name="Drula E."/>
            <person name="Henrissat B."/>
            <person name="Kohler A."/>
            <person name="Grigoriev I.V."/>
            <person name="Martin F.M."/>
            <person name="Hacquard S."/>
        </authorList>
    </citation>
    <scope>NUCLEOTIDE SEQUENCE</scope>
    <source>
        <strain evidence="2">MPI-SDFR-AT-0120</strain>
    </source>
</reference>
<feature type="compositionally biased region" description="Low complexity" evidence="1">
    <location>
        <begin position="196"/>
        <end position="215"/>
    </location>
</feature>
<feature type="compositionally biased region" description="Polar residues" evidence="1">
    <location>
        <begin position="738"/>
        <end position="758"/>
    </location>
</feature>
<feature type="compositionally biased region" description="Basic and acidic residues" evidence="1">
    <location>
        <begin position="604"/>
        <end position="632"/>
    </location>
</feature>
<dbReference type="EMBL" id="JAGMVJ010000015">
    <property type="protein sequence ID" value="KAH7081033.1"/>
    <property type="molecule type" value="Genomic_DNA"/>
</dbReference>
<feature type="region of interest" description="Disordered" evidence="1">
    <location>
        <begin position="874"/>
        <end position="959"/>
    </location>
</feature>
<feature type="compositionally biased region" description="Polar residues" evidence="1">
    <location>
        <begin position="316"/>
        <end position="350"/>
    </location>
</feature>
<accession>A0A8K0R243</accession>
<dbReference type="PANTHER" id="PTHR46563:SF4">
    <property type="entry name" value="ASPARTYL_ASPARAGINYL BETA-HYDROXYLASE ISOFORM X1"/>
    <property type="match status" value="1"/>
</dbReference>
<feature type="compositionally biased region" description="Low complexity" evidence="1">
    <location>
        <begin position="471"/>
        <end position="487"/>
    </location>
</feature>
<feature type="compositionally biased region" description="Basic and acidic residues" evidence="1">
    <location>
        <begin position="1348"/>
        <end position="1377"/>
    </location>
</feature>
<dbReference type="Proteomes" id="UP000813461">
    <property type="component" value="Unassembled WGS sequence"/>
</dbReference>
<feature type="compositionally biased region" description="Basic and acidic residues" evidence="1">
    <location>
        <begin position="1274"/>
        <end position="1286"/>
    </location>
</feature>
<evidence type="ECO:0000313" key="3">
    <source>
        <dbReference type="Proteomes" id="UP000813461"/>
    </source>
</evidence>
<feature type="compositionally biased region" description="Low complexity" evidence="1">
    <location>
        <begin position="759"/>
        <end position="795"/>
    </location>
</feature>
<keyword evidence="3" id="KW-1185">Reference proteome</keyword>
<name>A0A8K0R243_9PLEO</name>
<feature type="region of interest" description="Disordered" evidence="1">
    <location>
        <begin position="449"/>
        <end position="560"/>
    </location>
</feature>
<feature type="compositionally biased region" description="Low complexity" evidence="1">
    <location>
        <begin position="683"/>
        <end position="692"/>
    </location>
</feature>
<feature type="compositionally biased region" description="Low complexity" evidence="1">
    <location>
        <begin position="1074"/>
        <end position="1085"/>
    </location>
</feature>
<feature type="compositionally biased region" description="Basic and acidic residues" evidence="1">
    <location>
        <begin position="845"/>
        <end position="855"/>
    </location>
</feature>
<feature type="compositionally biased region" description="Low complexity" evidence="1">
    <location>
        <begin position="7"/>
        <end position="30"/>
    </location>
</feature>
<feature type="region of interest" description="Disordered" evidence="1">
    <location>
        <begin position="1058"/>
        <end position="1124"/>
    </location>
</feature>
<feature type="compositionally biased region" description="Polar residues" evidence="1">
    <location>
        <begin position="117"/>
        <end position="157"/>
    </location>
</feature>
<dbReference type="OrthoDB" id="2590867at2759"/>
<dbReference type="PANTHER" id="PTHR46563">
    <property type="entry name" value="RING-TYPE DOMAIN-CONTAINING PROTEIN"/>
    <property type="match status" value="1"/>
</dbReference>
<feature type="region of interest" description="Disordered" evidence="1">
    <location>
        <begin position="583"/>
        <end position="857"/>
    </location>
</feature>
<feature type="compositionally biased region" description="Polar residues" evidence="1">
    <location>
        <begin position="264"/>
        <end position="278"/>
    </location>
</feature>
<feature type="compositionally biased region" description="Gly residues" evidence="1">
    <location>
        <begin position="457"/>
        <end position="470"/>
    </location>
</feature>
<feature type="compositionally biased region" description="Basic and acidic residues" evidence="1">
    <location>
        <begin position="382"/>
        <end position="394"/>
    </location>
</feature>
<feature type="compositionally biased region" description="Polar residues" evidence="1">
    <location>
        <begin position="1395"/>
        <end position="1404"/>
    </location>
</feature>
<feature type="compositionally biased region" description="Polar residues" evidence="1">
    <location>
        <begin position="1098"/>
        <end position="1124"/>
    </location>
</feature>
<feature type="compositionally biased region" description="Basic and acidic residues" evidence="1">
    <location>
        <begin position="535"/>
        <end position="560"/>
    </location>
</feature>
<feature type="compositionally biased region" description="Basic and acidic residues" evidence="1">
    <location>
        <begin position="693"/>
        <end position="703"/>
    </location>
</feature>